<dbReference type="PANTHER" id="PTHR12053">
    <property type="entry name" value="PROTEASE FAMILY M28 PLASMA GLUTAMATE CARBOXYPEPTIDASE-RELATED"/>
    <property type="match status" value="1"/>
</dbReference>
<evidence type="ECO:0000256" key="18">
    <source>
        <dbReference type="ARBA" id="ARBA00023228"/>
    </source>
</evidence>
<name>A0AA37QFG6_9BACT</name>
<dbReference type="GO" id="GO:0006508">
    <property type="term" value="P:proteolysis"/>
    <property type="evidence" value="ECO:0007669"/>
    <property type="project" value="UniProtKB-KW"/>
</dbReference>
<keyword evidence="17" id="KW-0325">Glycoprotein</keyword>
<evidence type="ECO:0000256" key="20">
    <source>
        <dbReference type="ARBA" id="ARBA00033328"/>
    </source>
</evidence>
<dbReference type="Pfam" id="PF04389">
    <property type="entry name" value="Peptidase_M28"/>
    <property type="match status" value="1"/>
</dbReference>
<keyword evidence="12" id="KW-0256">Endoplasmic reticulum</keyword>
<keyword evidence="8" id="KW-0645">Protease</keyword>
<keyword evidence="14" id="KW-0333">Golgi apparatus</keyword>
<keyword evidence="7" id="KW-0121">Carboxypeptidase</keyword>
<dbReference type="Gene3D" id="3.50.30.30">
    <property type="match status" value="1"/>
</dbReference>
<dbReference type="RefSeq" id="WP_284350293.1">
    <property type="nucleotide sequence ID" value="NZ_BRXS01000003.1"/>
</dbReference>
<keyword evidence="18" id="KW-0458">Lysosome</keyword>
<accession>A0AA37QFG6</accession>
<dbReference type="GO" id="GO:0004180">
    <property type="term" value="F:carboxypeptidase activity"/>
    <property type="evidence" value="ECO:0007669"/>
    <property type="project" value="UniProtKB-KW"/>
</dbReference>
<gene>
    <name evidence="23" type="ORF">rosag_23460</name>
</gene>
<evidence type="ECO:0000256" key="11">
    <source>
        <dbReference type="ARBA" id="ARBA00022801"/>
    </source>
</evidence>
<reference evidence="23" key="1">
    <citation type="submission" date="2022-08" db="EMBL/GenBank/DDBJ databases">
        <title>Draft genome sequencing of Roseisolibacter agri AW1220.</title>
        <authorList>
            <person name="Tobiishi Y."/>
            <person name="Tonouchi A."/>
        </authorList>
    </citation>
    <scope>NUCLEOTIDE SEQUENCE</scope>
    <source>
        <strain evidence="23">AW1220</strain>
    </source>
</reference>
<dbReference type="GO" id="GO:0046872">
    <property type="term" value="F:metal ion binding"/>
    <property type="evidence" value="ECO:0007669"/>
    <property type="project" value="UniProtKB-KW"/>
</dbReference>
<keyword evidence="10 21" id="KW-0732">Signal</keyword>
<organism evidence="23 24">
    <name type="scientific">Roseisolibacter agri</name>
    <dbReference type="NCBI Taxonomy" id="2014610"/>
    <lineage>
        <taxon>Bacteria</taxon>
        <taxon>Pseudomonadati</taxon>
        <taxon>Gemmatimonadota</taxon>
        <taxon>Gemmatimonadia</taxon>
        <taxon>Gemmatimonadales</taxon>
        <taxon>Gemmatimonadaceae</taxon>
        <taxon>Roseisolibacter</taxon>
    </lineage>
</organism>
<keyword evidence="9" id="KW-0479">Metal-binding</keyword>
<proteinExistence type="predicted"/>
<evidence type="ECO:0000256" key="16">
    <source>
        <dbReference type="ARBA" id="ARBA00023145"/>
    </source>
</evidence>
<keyword evidence="11" id="KW-0378">Hydrolase</keyword>
<comment type="subcellular location">
    <subcellularLocation>
        <location evidence="1">Endoplasmic reticulum</location>
    </subcellularLocation>
    <subcellularLocation>
        <location evidence="3">Golgi apparatus</location>
    </subcellularLocation>
    <subcellularLocation>
        <location evidence="2">Lysosome</location>
    </subcellularLocation>
    <subcellularLocation>
        <location evidence="4">Secreted</location>
    </subcellularLocation>
</comment>
<evidence type="ECO:0000256" key="14">
    <source>
        <dbReference type="ARBA" id="ARBA00023034"/>
    </source>
</evidence>
<evidence type="ECO:0000256" key="8">
    <source>
        <dbReference type="ARBA" id="ARBA00022670"/>
    </source>
</evidence>
<protein>
    <recommendedName>
        <fullName evidence="5">Carboxypeptidase Q</fullName>
    </recommendedName>
    <alternativeName>
        <fullName evidence="20">Plasma glutamate carboxypeptidase</fullName>
    </alternativeName>
</protein>
<dbReference type="EMBL" id="BRXS01000003">
    <property type="protein sequence ID" value="GLC25833.1"/>
    <property type="molecule type" value="Genomic_DNA"/>
</dbReference>
<dbReference type="PANTHER" id="PTHR12053:SF3">
    <property type="entry name" value="CARBOXYPEPTIDASE Q"/>
    <property type="match status" value="1"/>
</dbReference>
<evidence type="ECO:0000256" key="17">
    <source>
        <dbReference type="ARBA" id="ARBA00023180"/>
    </source>
</evidence>
<keyword evidence="15" id="KW-0482">Metalloprotease</keyword>
<dbReference type="Proteomes" id="UP001161325">
    <property type="component" value="Unassembled WGS sequence"/>
</dbReference>
<dbReference type="GO" id="GO:0005576">
    <property type="term" value="C:extracellular region"/>
    <property type="evidence" value="ECO:0007669"/>
    <property type="project" value="UniProtKB-SubCell"/>
</dbReference>
<evidence type="ECO:0000256" key="15">
    <source>
        <dbReference type="ARBA" id="ARBA00023049"/>
    </source>
</evidence>
<evidence type="ECO:0000256" key="13">
    <source>
        <dbReference type="ARBA" id="ARBA00022833"/>
    </source>
</evidence>
<keyword evidence="13" id="KW-0862">Zinc</keyword>
<evidence type="ECO:0000313" key="24">
    <source>
        <dbReference type="Proteomes" id="UP001161325"/>
    </source>
</evidence>
<evidence type="ECO:0000256" key="9">
    <source>
        <dbReference type="ARBA" id="ARBA00022723"/>
    </source>
</evidence>
<evidence type="ECO:0000256" key="4">
    <source>
        <dbReference type="ARBA" id="ARBA00004613"/>
    </source>
</evidence>
<evidence type="ECO:0000256" key="6">
    <source>
        <dbReference type="ARBA" id="ARBA00022525"/>
    </source>
</evidence>
<keyword evidence="16" id="KW-0865">Zymogen</keyword>
<evidence type="ECO:0000313" key="23">
    <source>
        <dbReference type="EMBL" id="GLC25833.1"/>
    </source>
</evidence>
<comment type="subunit">
    <text evidence="19">Homodimer. The monomeric form is inactive while the homodimer is active.</text>
</comment>
<evidence type="ECO:0000256" key="2">
    <source>
        <dbReference type="ARBA" id="ARBA00004371"/>
    </source>
</evidence>
<keyword evidence="24" id="KW-1185">Reference proteome</keyword>
<sequence>MPLPPRVLPAALGALLLPLVAGAQAAPAAPARAGAAPAAPASATPTDPVLSRIREEGLQRSKVLETATILSDVFGPRLAGSPGYRAAAEWTRATLASYGLANARLEAWGTRGGLSWTVERHSVELEAPYYARLVAYPYAWSPSTPGTVRGTPVYVAALRTEEDVAKVADQVRGKIVLVGPVPADPGRFKPLAHRWSDAQLDSLARITDPGSPKDYWEDAGGYADNVRKRLRLLTALGRAGAVAMLTPSRNAVSTMVSGYQAYDSDASGAPPALSVARDDYARVLNLVQKAQGAGQAAPVLAVEVRARAEAPRTRADSQGVNVIAELPGSDPSLAAEVVMVGGHFDSWTAGTGATDNAAGSAVAMEALRILQAVDAKPRRTIRIALWDGEEHEDYYGSLGWVRAHLGDPETMRLKPEHARVSSYFNFDNGTGRIRGIWLQGNAAARDVFRPMLAPFTDLGVGTLTLANTGSTDHMPFVGVGVPAFTFLQDPIDYETRTHHTGADVAANLLEEDLKQAATVTAAVLLQTANLPARVPRGPLPAARPMPVTK</sequence>
<dbReference type="InterPro" id="IPR007484">
    <property type="entry name" value="Peptidase_M28"/>
</dbReference>
<dbReference type="AlphaFoldDB" id="A0AA37QFG6"/>
<feature type="signal peptide" evidence="21">
    <location>
        <begin position="1"/>
        <end position="25"/>
    </location>
</feature>
<keyword evidence="6" id="KW-0964">Secreted</keyword>
<evidence type="ECO:0000256" key="12">
    <source>
        <dbReference type="ARBA" id="ARBA00022824"/>
    </source>
</evidence>
<evidence type="ECO:0000256" key="5">
    <source>
        <dbReference type="ARBA" id="ARBA00014116"/>
    </source>
</evidence>
<evidence type="ECO:0000256" key="10">
    <source>
        <dbReference type="ARBA" id="ARBA00022729"/>
    </source>
</evidence>
<dbReference type="SUPFAM" id="SSF53187">
    <property type="entry name" value="Zn-dependent exopeptidases"/>
    <property type="match status" value="1"/>
</dbReference>
<dbReference type="InterPro" id="IPR039866">
    <property type="entry name" value="CPQ"/>
</dbReference>
<evidence type="ECO:0000256" key="7">
    <source>
        <dbReference type="ARBA" id="ARBA00022645"/>
    </source>
</evidence>
<evidence type="ECO:0000256" key="19">
    <source>
        <dbReference type="ARBA" id="ARBA00025833"/>
    </source>
</evidence>
<dbReference type="GO" id="GO:0070573">
    <property type="term" value="F:metallodipeptidase activity"/>
    <property type="evidence" value="ECO:0007669"/>
    <property type="project" value="InterPro"/>
</dbReference>
<comment type="caution">
    <text evidence="23">The sequence shown here is derived from an EMBL/GenBank/DDBJ whole genome shotgun (WGS) entry which is preliminary data.</text>
</comment>
<evidence type="ECO:0000256" key="3">
    <source>
        <dbReference type="ARBA" id="ARBA00004555"/>
    </source>
</evidence>
<evidence type="ECO:0000256" key="1">
    <source>
        <dbReference type="ARBA" id="ARBA00004240"/>
    </source>
</evidence>
<evidence type="ECO:0000259" key="22">
    <source>
        <dbReference type="Pfam" id="PF04389"/>
    </source>
</evidence>
<evidence type="ECO:0000256" key="21">
    <source>
        <dbReference type="SAM" id="SignalP"/>
    </source>
</evidence>
<feature type="chain" id="PRO_5041451518" description="Carboxypeptidase Q" evidence="21">
    <location>
        <begin position="26"/>
        <end position="549"/>
    </location>
</feature>
<dbReference type="Gene3D" id="3.40.630.10">
    <property type="entry name" value="Zn peptidases"/>
    <property type="match status" value="1"/>
</dbReference>
<dbReference type="GO" id="GO:0005764">
    <property type="term" value="C:lysosome"/>
    <property type="evidence" value="ECO:0007669"/>
    <property type="project" value="UniProtKB-SubCell"/>
</dbReference>
<feature type="domain" description="Peptidase M28" evidence="22">
    <location>
        <begin position="321"/>
        <end position="522"/>
    </location>
</feature>